<evidence type="ECO:0000313" key="1">
    <source>
        <dbReference type="EMBL" id="KAK8210269.1"/>
    </source>
</evidence>
<name>A0ACC3SG69_9PEZI</name>
<proteinExistence type="predicted"/>
<reference evidence="1" key="1">
    <citation type="submission" date="2024-02" db="EMBL/GenBank/DDBJ databases">
        <title>Metagenome Assembled Genome of Zalaria obscura JY119.</title>
        <authorList>
            <person name="Vighnesh L."/>
            <person name="Jagadeeshwari U."/>
            <person name="Venkata Ramana C."/>
            <person name="Sasikala C."/>
        </authorList>
    </citation>
    <scope>NUCLEOTIDE SEQUENCE</scope>
    <source>
        <strain evidence="1">JY119</strain>
    </source>
</reference>
<protein>
    <submittedName>
        <fullName evidence="1">Uncharacterized protein</fullName>
    </submittedName>
</protein>
<accession>A0ACC3SG69</accession>
<organism evidence="1 2">
    <name type="scientific">Zalaria obscura</name>
    <dbReference type="NCBI Taxonomy" id="2024903"/>
    <lineage>
        <taxon>Eukaryota</taxon>
        <taxon>Fungi</taxon>
        <taxon>Dikarya</taxon>
        <taxon>Ascomycota</taxon>
        <taxon>Pezizomycotina</taxon>
        <taxon>Dothideomycetes</taxon>
        <taxon>Dothideomycetidae</taxon>
        <taxon>Dothideales</taxon>
        <taxon>Zalariaceae</taxon>
        <taxon>Zalaria</taxon>
    </lineage>
</organism>
<dbReference type="EMBL" id="JAMKPW020000015">
    <property type="protein sequence ID" value="KAK8210269.1"/>
    <property type="molecule type" value="Genomic_DNA"/>
</dbReference>
<sequence length="171" mass="18666">MDCFPDFCLACDKQSTEGLYCSQACRLADLEKAGTSAPMTPLSPESFNFESTSWVSSHMGTGSGFYLPPALDFSSWKSTDQTPLSPPTSPRRQSLQVSPSQSSNQQTATASTTPQRYLSPSSSRSSLTSAMSNMTGAQTTDCISEQARHELSGYVSSFDQTREWKRRSLQT</sequence>
<evidence type="ECO:0000313" key="2">
    <source>
        <dbReference type="Proteomes" id="UP001320706"/>
    </source>
</evidence>
<gene>
    <name evidence="1" type="ORF">M8818_003436</name>
</gene>
<dbReference type="Proteomes" id="UP001320706">
    <property type="component" value="Unassembled WGS sequence"/>
</dbReference>
<comment type="caution">
    <text evidence="1">The sequence shown here is derived from an EMBL/GenBank/DDBJ whole genome shotgun (WGS) entry which is preliminary data.</text>
</comment>
<keyword evidence="2" id="KW-1185">Reference proteome</keyword>